<dbReference type="Gene3D" id="3.30.160.880">
    <property type="entry name" value="Cell division protein ZapA protomer, N-terminal domain"/>
    <property type="match status" value="1"/>
</dbReference>
<protein>
    <submittedName>
        <fullName evidence="2">Cell division protein ZapA</fullName>
    </submittedName>
</protein>
<dbReference type="InterPro" id="IPR036192">
    <property type="entry name" value="Cell_div_ZapA-like_sf"/>
</dbReference>
<evidence type="ECO:0000313" key="2">
    <source>
        <dbReference type="EMBL" id="KAA9008999.1"/>
    </source>
</evidence>
<dbReference type="SUPFAM" id="SSF102829">
    <property type="entry name" value="Cell division protein ZapA-like"/>
    <property type="match status" value="1"/>
</dbReference>
<dbReference type="AlphaFoldDB" id="A0A5J5GL21"/>
<dbReference type="InterPro" id="IPR042233">
    <property type="entry name" value="Cell_div_ZapA_N"/>
</dbReference>
<feature type="coiled-coil region" evidence="1">
    <location>
        <begin position="70"/>
        <end position="131"/>
    </location>
</feature>
<dbReference type="EMBL" id="VYQE01000002">
    <property type="protein sequence ID" value="KAA9008999.1"/>
    <property type="molecule type" value="Genomic_DNA"/>
</dbReference>
<gene>
    <name evidence="2" type="ORF">F3S47_07005</name>
</gene>
<reference evidence="2 3" key="1">
    <citation type="submission" date="2019-09" db="EMBL/GenBank/DDBJ databases">
        <authorList>
            <person name="Park J.-S."/>
            <person name="Choi H.-J."/>
        </authorList>
    </citation>
    <scope>NUCLEOTIDE SEQUENCE [LARGE SCALE GENOMIC DNA]</scope>
    <source>
        <strain evidence="2 3">176SS1-4</strain>
    </source>
</reference>
<evidence type="ECO:0000313" key="3">
    <source>
        <dbReference type="Proteomes" id="UP000326554"/>
    </source>
</evidence>
<dbReference type="GO" id="GO:0051301">
    <property type="term" value="P:cell division"/>
    <property type="evidence" value="ECO:0007669"/>
    <property type="project" value="UniProtKB-KW"/>
</dbReference>
<dbReference type="Pfam" id="PF05164">
    <property type="entry name" value="ZapA"/>
    <property type="match status" value="1"/>
</dbReference>
<proteinExistence type="predicted"/>
<comment type="caution">
    <text evidence="2">The sequence shown here is derived from an EMBL/GenBank/DDBJ whole genome shotgun (WGS) entry which is preliminary data.</text>
</comment>
<organism evidence="2 3">
    <name type="scientific">Histidinibacterium aquaticum</name>
    <dbReference type="NCBI Taxonomy" id="2613962"/>
    <lineage>
        <taxon>Bacteria</taxon>
        <taxon>Pseudomonadati</taxon>
        <taxon>Pseudomonadota</taxon>
        <taxon>Alphaproteobacteria</taxon>
        <taxon>Rhodobacterales</taxon>
        <taxon>Paracoccaceae</taxon>
        <taxon>Histidinibacterium</taxon>
    </lineage>
</organism>
<keyword evidence="2" id="KW-0131">Cell cycle</keyword>
<dbReference type="RefSeq" id="WP_150444532.1">
    <property type="nucleotide sequence ID" value="NZ_VYQE01000002.1"/>
</dbReference>
<dbReference type="InterPro" id="IPR007838">
    <property type="entry name" value="Cell_div_ZapA-like"/>
</dbReference>
<dbReference type="Proteomes" id="UP000326554">
    <property type="component" value="Unassembled WGS sequence"/>
</dbReference>
<keyword evidence="1" id="KW-0175">Coiled coil</keyword>
<name>A0A5J5GL21_9RHOB</name>
<sequence>MPQVEITIGGRSFEVACQEGEEAYLRNAAQMLDLEASALSDQVGRLPESRMLLMAGLMLADKAAGLEERLREGDRALGEMRARLDEMQDRPPPEPERIEVPVVPQEVTETLAELAARAEALADEIEEKGTASK</sequence>
<keyword evidence="3" id="KW-1185">Reference proteome</keyword>
<keyword evidence="2" id="KW-0132">Cell division</keyword>
<accession>A0A5J5GL21</accession>
<evidence type="ECO:0000256" key="1">
    <source>
        <dbReference type="SAM" id="Coils"/>
    </source>
</evidence>